<accession>A0A5M3MQ11</accession>
<feature type="region of interest" description="Disordered" evidence="1">
    <location>
        <begin position="90"/>
        <end position="112"/>
    </location>
</feature>
<keyword evidence="3" id="KW-1185">Reference proteome</keyword>
<dbReference type="AlphaFoldDB" id="A0A5M3MQ11"/>
<dbReference type="RefSeq" id="XP_007768309.1">
    <property type="nucleotide sequence ID" value="XM_007770119.1"/>
</dbReference>
<feature type="region of interest" description="Disordered" evidence="1">
    <location>
        <begin position="411"/>
        <end position="433"/>
    </location>
</feature>
<dbReference type="EMBL" id="JH711578">
    <property type="protein sequence ID" value="EIW81272.1"/>
    <property type="molecule type" value="Genomic_DNA"/>
</dbReference>
<evidence type="ECO:0000313" key="2">
    <source>
        <dbReference type="EMBL" id="EIW81272.1"/>
    </source>
</evidence>
<dbReference type="GeneID" id="19209072"/>
<sequence>MSYNYQKFLKNNHYSNDPENSQPPPLSQPYVSHFESNRQHKCGLYQLNDVPTRSQAPCTHGTQAKWGEVQQLHQQVTDLVSMVSSLPSITIKPDPDAPSEVATGPENSLPTPPSVPALIRGHNTVSSLQFNNNPNLKLHLDDYSPCSYMWTVSDWGLHVDAQTLATKMQGGHLKGIQGQSAQLKSINICNTYFVNNLTVHSKMKATWFTLLKHHRSVLLPQTWGQMDSGTLTWFIAANCRVSPVLWLCSDNWKLLELGKHYYSRWRDQYAPWLKPGSGNNDKSVCLSKQGNTKNTTASSLRRTRSSDAAENIPCTSIGSVPGPSKCTRTNSSESVATSSSSLSHDSSMLASSFDVLESADDALALSTPLADALAKYPSSNVLPFTVKGKEKAKAGKISPSLPAPHLIATPAKAVTPTPTPSNTPQPTLGEAPAPAFAQPLTEQTTLTPMASGAPQLVIKTVGESIPIAPEGNTPASG</sequence>
<reference evidence="3" key="1">
    <citation type="journal article" date="2012" name="Science">
        <title>The Paleozoic origin of enzymatic lignin decomposition reconstructed from 31 fungal genomes.</title>
        <authorList>
            <person name="Floudas D."/>
            <person name="Binder M."/>
            <person name="Riley R."/>
            <person name="Barry K."/>
            <person name="Blanchette R.A."/>
            <person name="Henrissat B."/>
            <person name="Martinez A.T."/>
            <person name="Otillar R."/>
            <person name="Spatafora J.W."/>
            <person name="Yadav J.S."/>
            <person name="Aerts A."/>
            <person name="Benoit I."/>
            <person name="Boyd A."/>
            <person name="Carlson A."/>
            <person name="Copeland A."/>
            <person name="Coutinho P.M."/>
            <person name="de Vries R.P."/>
            <person name="Ferreira P."/>
            <person name="Findley K."/>
            <person name="Foster B."/>
            <person name="Gaskell J."/>
            <person name="Glotzer D."/>
            <person name="Gorecki P."/>
            <person name="Heitman J."/>
            <person name="Hesse C."/>
            <person name="Hori C."/>
            <person name="Igarashi K."/>
            <person name="Jurgens J.A."/>
            <person name="Kallen N."/>
            <person name="Kersten P."/>
            <person name="Kohler A."/>
            <person name="Kuees U."/>
            <person name="Kumar T.K.A."/>
            <person name="Kuo A."/>
            <person name="LaButti K."/>
            <person name="Larrondo L.F."/>
            <person name="Lindquist E."/>
            <person name="Ling A."/>
            <person name="Lombard V."/>
            <person name="Lucas S."/>
            <person name="Lundell T."/>
            <person name="Martin R."/>
            <person name="McLaughlin D.J."/>
            <person name="Morgenstern I."/>
            <person name="Morin E."/>
            <person name="Murat C."/>
            <person name="Nagy L.G."/>
            <person name="Nolan M."/>
            <person name="Ohm R.A."/>
            <person name="Patyshakuliyeva A."/>
            <person name="Rokas A."/>
            <person name="Ruiz-Duenas F.J."/>
            <person name="Sabat G."/>
            <person name="Salamov A."/>
            <person name="Samejima M."/>
            <person name="Schmutz J."/>
            <person name="Slot J.C."/>
            <person name="St John F."/>
            <person name="Stenlid J."/>
            <person name="Sun H."/>
            <person name="Sun S."/>
            <person name="Syed K."/>
            <person name="Tsang A."/>
            <person name="Wiebenga A."/>
            <person name="Young D."/>
            <person name="Pisabarro A."/>
            <person name="Eastwood D.C."/>
            <person name="Martin F."/>
            <person name="Cullen D."/>
            <person name="Grigoriev I.V."/>
            <person name="Hibbett D.S."/>
        </authorList>
    </citation>
    <scope>NUCLEOTIDE SEQUENCE [LARGE SCALE GENOMIC DNA]</scope>
    <source>
        <strain evidence="3">RWD-64-598 SS2</strain>
    </source>
</reference>
<dbReference type="Proteomes" id="UP000053558">
    <property type="component" value="Unassembled WGS sequence"/>
</dbReference>
<name>A0A5M3MQ11_CONPW</name>
<feature type="compositionally biased region" description="Low complexity" evidence="1">
    <location>
        <begin position="331"/>
        <end position="345"/>
    </location>
</feature>
<protein>
    <submittedName>
        <fullName evidence="2">Uncharacterized protein</fullName>
    </submittedName>
</protein>
<gene>
    <name evidence="2" type="ORF">CONPUDRAFT_73048</name>
</gene>
<feature type="region of interest" description="Disordered" evidence="1">
    <location>
        <begin position="283"/>
        <end position="345"/>
    </location>
</feature>
<organism evidence="2 3">
    <name type="scientific">Coniophora puteana (strain RWD-64-598)</name>
    <name type="common">Brown rot fungus</name>
    <dbReference type="NCBI Taxonomy" id="741705"/>
    <lineage>
        <taxon>Eukaryota</taxon>
        <taxon>Fungi</taxon>
        <taxon>Dikarya</taxon>
        <taxon>Basidiomycota</taxon>
        <taxon>Agaricomycotina</taxon>
        <taxon>Agaricomycetes</taxon>
        <taxon>Agaricomycetidae</taxon>
        <taxon>Boletales</taxon>
        <taxon>Coniophorineae</taxon>
        <taxon>Coniophoraceae</taxon>
        <taxon>Coniophora</taxon>
    </lineage>
</organism>
<proteinExistence type="predicted"/>
<comment type="caution">
    <text evidence="2">The sequence shown here is derived from an EMBL/GenBank/DDBJ whole genome shotgun (WGS) entry which is preliminary data.</text>
</comment>
<evidence type="ECO:0000313" key="3">
    <source>
        <dbReference type="Proteomes" id="UP000053558"/>
    </source>
</evidence>
<dbReference type="KEGG" id="cput:CONPUDRAFT_73048"/>
<evidence type="ECO:0000256" key="1">
    <source>
        <dbReference type="SAM" id="MobiDB-lite"/>
    </source>
</evidence>
<feature type="compositionally biased region" description="Polar residues" evidence="1">
    <location>
        <begin position="283"/>
        <end position="294"/>
    </location>
</feature>